<keyword evidence="1" id="KW-0812">Transmembrane</keyword>
<keyword evidence="1" id="KW-1133">Transmembrane helix</keyword>
<evidence type="ECO:0000313" key="3">
    <source>
        <dbReference type="Proteomes" id="UP001217838"/>
    </source>
</evidence>
<accession>A0ABT5BDQ9</accession>
<reference evidence="2 3" key="1">
    <citation type="submission" date="2022-11" db="EMBL/GenBank/DDBJ databases">
        <title>Minimal conservation of predation-associated metabolite biosynthetic gene clusters underscores biosynthetic potential of Myxococcota including descriptions for ten novel species: Archangium lansinium sp. nov., Myxococcus landrumus sp. nov., Nannocystis bai.</title>
        <authorList>
            <person name="Ahearne A."/>
            <person name="Stevens C."/>
            <person name="Dowd S."/>
        </authorList>
    </citation>
    <scope>NUCLEOTIDE SEQUENCE [LARGE SCALE GENOMIC DNA]</scope>
    <source>
        <strain evidence="2 3">NCELM</strain>
    </source>
</reference>
<feature type="transmembrane region" description="Helical" evidence="1">
    <location>
        <begin position="216"/>
        <end position="235"/>
    </location>
</feature>
<dbReference type="EMBL" id="JAQNDN010000019">
    <property type="protein sequence ID" value="MDC0672287.1"/>
    <property type="molecule type" value="Genomic_DNA"/>
</dbReference>
<evidence type="ECO:0000313" key="2">
    <source>
        <dbReference type="EMBL" id="MDC0672287.1"/>
    </source>
</evidence>
<feature type="transmembrane region" description="Helical" evidence="1">
    <location>
        <begin position="188"/>
        <end position="204"/>
    </location>
</feature>
<comment type="caution">
    <text evidence="2">The sequence shown here is derived from an EMBL/GenBank/DDBJ whole genome shotgun (WGS) entry which is preliminary data.</text>
</comment>
<evidence type="ECO:0008006" key="4">
    <source>
        <dbReference type="Google" id="ProtNLM"/>
    </source>
</evidence>
<feature type="transmembrane region" description="Helical" evidence="1">
    <location>
        <begin position="124"/>
        <end position="143"/>
    </location>
</feature>
<keyword evidence="3" id="KW-1185">Reference proteome</keyword>
<dbReference type="Proteomes" id="UP001217838">
    <property type="component" value="Unassembled WGS sequence"/>
</dbReference>
<keyword evidence="1" id="KW-0472">Membrane</keyword>
<sequence length="244" mass="26156">MREFYLPLVTIHIAAGVASLLTLVPPLVARKGGAWHRRIGWAFVAAMTLTAVSGLVIAGLWITVPLIVKPPAKLLSPDEAAARIAMMRQFGCFLAYLGVLILQSVTSGVRAVAVGRRRAVHGALVDRAMAVFVLGTGAALAIAGICHSSVLMIVFGAIGGLGGWRDLRYHLRPQTERRAWLLRHLDSMLGAVIAALTAFSVFNADRLFGAALPDDLAFLPWVLPTLIGVPAARAYRARYTRSES</sequence>
<proteinExistence type="predicted"/>
<dbReference type="RefSeq" id="WP_272003763.1">
    <property type="nucleotide sequence ID" value="NZ_JAQNDN010000019.1"/>
</dbReference>
<name>A0ABT5BDQ9_9BACT</name>
<organism evidence="2 3">
    <name type="scientific">Nannocystis radixulma</name>
    <dbReference type="NCBI Taxonomy" id="2995305"/>
    <lineage>
        <taxon>Bacteria</taxon>
        <taxon>Pseudomonadati</taxon>
        <taxon>Myxococcota</taxon>
        <taxon>Polyangia</taxon>
        <taxon>Nannocystales</taxon>
        <taxon>Nannocystaceae</taxon>
        <taxon>Nannocystis</taxon>
    </lineage>
</organism>
<feature type="transmembrane region" description="Helical" evidence="1">
    <location>
        <begin position="93"/>
        <end position="112"/>
    </location>
</feature>
<protein>
    <recommendedName>
        <fullName evidence="4">DUF2306 domain-containing protein</fullName>
    </recommendedName>
</protein>
<feature type="transmembrane region" description="Helical" evidence="1">
    <location>
        <begin position="6"/>
        <end position="29"/>
    </location>
</feature>
<gene>
    <name evidence="2" type="ORF">POL58_31355</name>
</gene>
<feature type="transmembrane region" description="Helical" evidence="1">
    <location>
        <begin position="41"/>
        <end position="68"/>
    </location>
</feature>
<evidence type="ECO:0000256" key="1">
    <source>
        <dbReference type="SAM" id="Phobius"/>
    </source>
</evidence>